<comment type="similarity">
    <text evidence="4">Belongs to the cyclophilin-type PPIase family.</text>
</comment>
<dbReference type="GO" id="GO:0003755">
    <property type="term" value="F:peptidyl-prolyl cis-trans isomerase activity"/>
    <property type="evidence" value="ECO:0007669"/>
    <property type="project" value="UniProtKB-UniRule"/>
</dbReference>
<dbReference type="Gene3D" id="2.40.100.10">
    <property type="entry name" value="Cyclophilin-like"/>
    <property type="match status" value="1"/>
</dbReference>
<organism evidence="6">
    <name type="scientific">Blastobotrys adeninivorans</name>
    <name type="common">Yeast</name>
    <name type="synonym">Arxula adeninivorans</name>
    <dbReference type="NCBI Taxonomy" id="409370"/>
    <lineage>
        <taxon>Eukaryota</taxon>
        <taxon>Fungi</taxon>
        <taxon>Dikarya</taxon>
        <taxon>Ascomycota</taxon>
        <taxon>Saccharomycotina</taxon>
        <taxon>Dipodascomycetes</taxon>
        <taxon>Dipodascales</taxon>
        <taxon>Trichomonascaceae</taxon>
        <taxon>Blastobotrys</taxon>
    </lineage>
</organism>
<dbReference type="SUPFAM" id="SSF50891">
    <property type="entry name" value="Cyclophilin-like"/>
    <property type="match status" value="1"/>
</dbReference>
<evidence type="ECO:0000256" key="3">
    <source>
        <dbReference type="ARBA" id="ARBA00023235"/>
    </source>
</evidence>
<reference evidence="6" key="2">
    <citation type="submission" date="2014-06" db="EMBL/GenBank/DDBJ databases">
        <title>The complete genome of Blastobotrys (Arxula) adeninivorans LS3 - a yeast of biotechnological interest.</title>
        <authorList>
            <person name="Kunze G."/>
            <person name="Gaillardin C."/>
            <person name="Czernicka M."/>
            <person name="Durrens P."/>
            <person name="Martin T."/>
            <person name="Boer E."/>
            <person name="Gabaldon T."/>
            <person name="Cruz J."/>
            <person name="Talla E."/>
            <person name="Marck C."/>
            <person name="Goffeau A."/>
            <person name="Barbe V."/>
            <person name="Baret P."/>
            <person name="Baronian K."/>
            <person name="Beier S."/>
            <person name="Bleykasten C."/>
            <person name="Bode R."/>
            <person name="Casaregola S."/>
            <person name="Despons L."/>
            <person name="Fairhead C."/>
            <person name="Giersberg M."/>
            <person name="Gierski P."/>
            <person name="Hahnel U."/>
            <person name="Hartmann A."/>
            <person name="Jankowska D."/>
            <person name="Jubin C."/>
            <person name="Jung P."/>
            <person name="Lafontaine I."/>
            <person name="Leh-Louis V."/>
            <person name="Lemaire M."/>
            <person name="Marcet-Houben M."/>
            <person name="Mascher M."/>
            <person name="Morel G."/>
            <person name="Richard G.-F."/>
            <person name="Riechen J."/>
            <person name="Sacerdot C."/>
            <person name="Sarkar A."/>
            <person name="Savel G."/>
            <person name="Schacherer J."/>
            <person name="Sherman D."/>
            <person name="Straub M.-L."/>
            <person name="Stein N."/>
            <person name="Thierry A."/>
            <person name="Trautwein-Schult A."/>
            <person name="Westhof E."/>
            <person name="Worch S."/>
            <person name="Dujon B."/>
            <person name="Souciet J.-L."/>
            <person name="Wincker P."/>
            <person name="Scholz U."/>
            <person name="Neuveglise N."/>
        </authorList>
    </citation>
    <scope>NUCLEOTIDE SEQUENCE</scope>
    <source>
        <strain evidence="6">LS3</strain>
    </source>
</reference>
<feature type="domain" description="PPIase cyclophilin-type" evidence="5">
    <location>
        <begin position="7"/>
        <end position="170"/>
    </location>
</feature>
<gene>
    <name evidence="6" type="ORF">GNLVRS02_ARAD1A01694g</name>
</gene>
<sequence length="171" mass="18824">MTRPVVFLDVDLGPEYVGRIKIELFADTLPKTSENFRQFCTGEHRVNGTPQGYKGAPFHRVIKGFMIQGGDFVKGNGTGTATIFGSTSFPDEGFQHSHDKYSVSMANSGPDTNGCQFFICCDRLPHLDGKHVVFGKVIEGTDVVDKIERVRTGDNDRPYPLSVTISNCGEM</sequence>
<comment type="function">
    <text evidence="4">PPIases accelerate the folding of proteins. It catalyzes the cis-trans isomerization of proline imidic peptide bonds in oligopeptides.</text>
</comment>
<keyword evidence="3 4" id="KW-0413">Isomerase</keyword>
<evidence type="ECO:0000256" key="2">
    <source>
        <dbReference type="ARBA" id="ARBA00023110"/>
    </source>
</evidence>
<accession>A0A060SWI0</accession>
<dbReference type="PRINTS" id="PR00153">
    <property type="entry name" value="CSAPPISMRASE"/>
</dbReference>
<name>A0A060SWI0_BLAAD</name>
<dbReference type="GO" id="GO:0006457">
    <property type="term" value="P:protein folding"/>
    <property type="evidence" value="ECO:0007669"/>
    <property type="project" value="InterPro"/>
</dbReference>
<dbReference type="PROSITE" id="PS50072">
    <property type="entry name" value="CSA_PPIASE_2"/>
    <property type="match status" value="1"/>
</dbReference>
<dbReference type="EMBL" id="HG937691">
    <property type="protein sequence ID" value="CDP33098.1"/>
    <property type="molecule type" value="Genomic_DNA"/>
</dbReference>
<evidence type="ECO:0000256" key="1">
    <source>
        <dbReference type="ARBA" id="ARBA00000971"/>
    </source>
</evidence>
<dbReference type="PhylomeDB" id="A0A060SWI0"/>
<dbReference type="PIRSF" id="PIRSF001467">
    <property type="entry name" value="Peptidylpro_ismrse"/>
    <property type="match status" value="1"/>
</dbReference>
<dbReference type="EC" id="5.2.1.8" evidence="4"/>
<dbReference type="InterPro" id="IPR029000">
    <property type="entry name" value="Cyclophilin-like_dom_sf"/>
</dbReference>
<dbReference type="GO" id="GO:0016018">
    <property type="term" value="F:cyclosporin A binding"/>
    <property type="evidence" value="ECO:0007669"/>
    <property type="project" value="TreeGrafter"/>
</dbReference>
<dbReference type="InterPro" id="IPR020892">
    <property type="entry name" value="Cyclophilin-type_PPIase_CS"/>
</dbReference>
<dbReference type="FunFam" id="2.40.100.10:FF:000025">
    <property type="entry name" value="Peptidyl-prolyl cis-trans isomerase CYP19-2"/>
    <property type="match status" value="1"/>
</dbReference>
<dbReference type="InterPro" id="IPR002130">
    <property type="entry name" value="Cyclophilin-type_PPIase_dom"/>
</dbReference>
<protein>
    <recommendedName>
        <fullName evidence="4">Peptidyl-prolyl cis-trans isomerase</fullName>
        <shortName evidence="4">PPIase</shortName>
        <ecNumber evidence="4">5.2.1.8</ecNumber>
    </recommendedName>
</protein>
<dbReference type="InterPro" id="IPR024936">
    <property type="entry name" value="Cyclophilin-type_PPIase"/>
</dbReference>
<dbReference type="AlphaFoldDB" id="A0A060SWI0"/>
<keyword evidence="2 4" id="KW-0697">Rotamase</keyword>
<dbReference type="GO" id="GO:0005737">
    <property type="term" value="C:cytoplasm"/>
    <property type="evidence" value="ECO:0007669"/>
    <property type="project" value="TreeGrafter"/>
</dbReference>
<dbReference type="PROSITE" id="PS00170">
    <property type="entry name" value="CSA_PPIASE_1"/>
    <property type="match status" value="1"/>
</dbReference>
<reference evidence="6" key="1">
    <citation type="submission" date="2014-02" db="EMBL/GenBank/DDBJ databases">
        <authorList>
            <person name="Genoscope - CEA"/>
        </authorList>
    </citation>
    <scope>NUCLEOTIDE SEQUENCE</scope>
    <source>
        <strain evidence="6">LS3</strain>
    </source>
</reference>
<comment type="catalytic activity">
    <reaction evidence="1 4">
        <text>[protein]-peptidylproline (omega=180) = [protein]-peptidylproline (omega=0)</text>
        <dbReference type="Rhea" id="RHEA:16237"/>
        <dbReference type="Rhea" id="RHEA-COMP:10747"/>
        <dbReference type="Rhea" id="RHEA-COMP:10748"/>
        <dbReference type="ChEBI" id="CHEBI:83833"/>
        <dbReference type="ChEBI" id="CHEBI:83834"/>
        <dbReference type="EC" id="5.2.1.8"/>
    </reaction>
</comment>
<dbReference type="PANTHER" id="PTHR11071">
    <property type="entry name" value="PEPTIDYL-PROLYL CIS-TRANS ISOMERASE"/>
    <property type="match status" value="1"/>
</dbReference>
<evidence type="ECO:0000256" key="4">
    <source>
        <dbReference type="RuleBase" id="RU363019"/>
    </source>
</evidence>
<evidence type="ECO:0000259" key="5">
    <source>
        <dbReference type="PROSITE" id="PS50072"/>
    </source>
</evidence>
<proteinExistence type="inferred from homology"/>
<dbReference type="Pfam" id="PF00160">
    <property type="entry name" value="Pro_isomerase"/>
    <property type="match status" value="1"/>
</dbReference>
<evidence type="ECO:0000313" key="6">
    <source>
        <dbReference type="EMBL" id="CDP33098.1"/>
    </source>
</evidence>
<dbReference type="PANTHER" id="PTHR11071:SF561">
    <property type="entry name" value="PEPTIDYL-PROLYL CIS-TRANS ISOMERASE D-RELATED"/>
    <property type="match status" value="1"/>
</dbReference>